<dbReference type="EMBL" id="QFQB01000119">
    <property type="protein sequence ID" value="PZQ43952.1"/>
    <property type="molecule type" value="Genomic_DNA"/>
</dbReference>
<accession>A0A2W5MRT8</accession>
<dbReference type="Gene3D" id="2.170.270.10">
    <property type="entry name" value="SET domain"/>
    <property type="match status" value="1"/>
</dbReference>
<evidence type="ECO:0000313" key="2">
    <source>
        <dbReference type="EMBL" id="PZQ43952.1"/>
    </source>
</evidence>
<dbReference type="Pfam" id="PF00856">
    <property type="entry name" value="SET"/>
    <property type="match status" value="1"/>
</dbReference>
<evidence type="ECO:0000259" key="1">
    <source>
        <dbReference type="PROSITE" id="PS50280"/>
    </source>
</evidence>
<dbReference type="InterPro" id="IPR046341">
    <property type="entry name" value="SET_dom_sf"/>
</dbReference>
<gene>
    <name evidence="2" type="ORF">DI551_11125</name>
</gene>
<protein>
    <recommendedName>
        <fullName evidence="1">SET domain-containing protein</fullName>
    </recommendedName>
</protein>
<evidence type="ECO:0000313" key="3">
    <source>
        <dbReference type="Proteomes" id="UP000249417"/>
    </source>
</evidence>
<dbReference type="InterPro" id="IPR001214">
    <property type="entry name" value="SET_dom"/>
</dbReference>
<dbReference type="PROSITE" id="PS50280">
    <property type="entry name" value="SET"/>
    <property type="match status" value="1"/>
</dbReference>
<dbReference type="AlphaFoldDB" id="A0A2W5MRT8"/>
<organism evidence="2 3">
    <name type="scientific">Micavibrio aeruginosavorus</name>
    <dbReference type="NCBI Taxonomy" id="349221"/>
    <lineage>
        <taxon>Bacteria</taxon>
        <taxon>Pseudomonadati</taxon>
        <taxon>Bdellovibrionota</taxon>
        <taxon>Bdellovibrionia</taxon>
        <taxon>Bdellovibrionales</taxon>
        <taxon>Pseudobdellovibrionaceae</taxon>
        <taxon>Micavibrio</taxon>
    </lineage>
</organism>
<proteinExistence type="predicted"/>
<dbReference type="SMART" id="SM00317">
    <property type="entry name" value="SET"/>
    <property type="match status" value="1"/>
</dbReference>
<dbReference type="Proteomes" id="UP000249417">
    <property type="component" value="Unassembled WGS sequence"/>
</dbReference>
<name>A0A2W5MRT8_9BACT</name>
<sequence>MKTNTAKKMMDWQAKSAANKEETILGAAIAWRKISDDKGRGVFALRDIKKGEILEVSPVVTVAKENVVESGEAPDGYLLQWDEDTEGEEYCMPLGYIMLYNHNSKPTMMLENDMESYTITAKAARDIKRGEELTWDYSCDIWFDEA</sequence>
<dbReference type="SUPFAM" id="SSF82199">
    <property type="entry name" value="SET domain"/>
    <property type="match status" value="1"/>
</dbReference>
<comment type="caution">
    <text evidence="2">The sequence shown here is derived from an EMBL/GenBank/DDBJ whole genome shotgun (WGS) entry which is preliminary data.</text>
</comment>
<reference evidence="2 3" key="1">
    <citation type="submission" date="2017-08" db="EMBL/GenBank/DDBJ databases">
        <title>Infants hospitalized years apart are colonized by the same room-sourced microbial strains.</title>
        <authorList>
            <person name="Brooks B."/>
            <person name="Olm M.R."/>
            <person name="Firek B.A."/>
            <person name="Baker R."/>
            <person name="Thomas B.C."/>
            <person name="Morowitz M.J."/>
            <person name="Banfield J.F."/>
        </authorList>
    </citation>
    <scope>NUCLEOTIDE SEQUENCE [LARGE SCALE GENOMIC DNA]</scope>
    <source>
        <strain evidence="2">S2_005_002_R2_29</strain>
    </source>
</reference>
<feature type="domain" description="SET" evidence="1">
    <location>
        <begin position="27"/>
        <end position="138"/>
    </location>
</feature>